<evidence type="ECO:0000313" key="2">
    <source>
        <dbReference type="Proteomes" id="UP001066276"/>
    </source>
</evidence>
<protein>
    <submittedName>
        <fullName evidence="1">Uncharacterized protein</fullName>
    </submittedName>
</protein>
<reference evidence="1" key="1">
    <citation type="journal article" date="2022" name="bioRxiv">
        <title>Sequencing and chromosome-scale assembly of the giantPleurodeles waltlgenome.</title>
        <authorList>
            <person name="Brown T."/>
            <person name="Elewa A."/>
            <person name="Iarovenko S."/>
            <person name="Subramanian E."/>
            <person name="Araus A.J."/>
            <person name="Petzold A."/>
            <person name="Susuki M."/>
            <person name="Suzuki K.-i.T."/>
            <person name="Hayashi T."/>
            <person name="Toyoda A."/>
            <person name="Oliveira C."/>
            <person name="Osipova E."/>
            <person name="Leigh N.D."/>
            <person name="Simon A."/>
            <person name="Yun M.H."/>
        </authorList>
    </citation>
    <scope>NUCLEOTIDE SEQUENCE</scope>
    <source>
        <strain evidence="1">20211129_DDA</strain>
        <tissue evidence="1">Liver</tissue>
    </source>
</reference>
<evidence type="ECO:0000313" key="1">
    <source>
        <dbReference type="EMBL" id="KAJ1109621.1"/>
    </source>
</evidence>
<dbReference type="EMBL" id="JANPWB010000013">
    <property type="protein sequence ID" value="KAJ1109621.1"/>
    <property type="molecule type" value="Genomic_DNA"/>
</dbReference>
<accession>A0AAV7N0W3</accession>
<sequence>MLGTWVRETELKQSTIHQTVQDLKRKCTTIEMDLKVLSGCLEDAGWRSRRQNVKLVGVLERGKGQDVKLFVEDWLVKTALQGRPSQFFSVKRAHKMPLQAKECPPTDHSSIDEL</sequence>
<dbReference type="AlphaFoldDB" id="A0AAV7N0W3"/>
<keyword evidence="2" id="KW-1185">Reference proteome</keyword>
<comment type="caution">
    <text evidence="1">The sequence shown here is derived from an EMBL/GenBank/DDBJ whole genome shotgun (WGS) entry which is preliminary data.</text>
</comment>
<proteinExistence type="predicted"/>
<organism evidence="1 2">
    <name type="scientific">Pleurodeles waltl</name>
    <name type="common">Iberian ribbed newt</name>
    <dbReference type="NCBI Taxonomy" id="8319"/>
    <lineage>
        <taxon>Eukaryota</taxon>
        <taxon>Metazoa</taxon>
        <taxon>Chordata</taxon>
        <taxon>Craniata</taxon>
        <taxon>Vertebrata</taxon>
        <taxon>Euteleostomi</taxon>
        <taxon>Amphibia</taxon>
        <taxon>Batrachia</taxon>
        <taxon>Caudata</taxon>
        <taxon>Salamandroidea</taxon>
        <taxon>Salamandridae</taxon>
        <taxon>Pleurodelinae</taxon>
        <taxon>Pleurodeles</taxon>
    </lineage>
</organism>
<dbReference type="Proteomes" id="UP001066276">
    <property type="component" value="Chromosome 9"/>
</dbReference>
<gene>
    <name evidence="1" type="ORF">NDU88_006981</name>
</gene>
<name>A0AAV7N0W3_PLEWA</name>